<accession>A0A9P6HKX0</accession>
<evidence type="ECO:0000313" key="2">
    <source>
        <dbReference type="Proteomes" id="UP000736335"/>
    </source>
</evidence>
<evidence type="ECO:0000313" key="1">
    <source>
        <dbReference type="EMBL" id="KAF9789641.1"/>
    </source>
</evidence>
<dbReference type="SUPFAM" id="SSF52047">
    <property type="entry name" value="RNI-like"/>
    <property type="match status" value="1"/>
</dbReference>
<protein>
    <submittedName>
        <fullName evidence="1">Uncharacterized protein</fullName>
    </submittedName>
</protein>
<proteinExistence type="predicted"/>
<organism evidence="1 2">
    <name type="scientific">Thelephora terrestris</name>
    <dbReference type="NCBI Taxonomy" id="56493"/>
    <lineage>
        <taxon>Eukaryota</taxon>
        <taxon>Fungi</taxon>
        <taxon>Dikarya</taxon>
        <taxon>Basidiomycota</taxon>
        <taxon>Agaricomycotina</taxon>
        <taxon>Agaricomycetes</taxon>
        <taxon>Thelephorales</taxon>
        <taxon>Thelephoraceae</taxon>
        <taxon>Thelephora</taxon>
    </lineage>
</organism>
<reference evidence="1" key="2">
    <citation type="submission" date="2020-11" db="EMBL/GenBank/DDBJ databases">
        <authorList>
            <consortium name="DOE Joint Genome Institute"/>
            <person name="Kuo A."/>
            <person name="Miyauchi S."/>
            <person name="Kiss E."/>
            <person name="Drula E."/>
            <person name="Kohler A."/>
            <person name="Sanchez-Garcia M."/>
            <person name="Andreopoulos B."/>
            <person name="Barry K.W."/>
            <person name="Bonito G."/>
            <person name="Buee M."/>
            <person name="Carver A."/>
            <person name="Chen C."/>
            <person name="Cichocki N."/>
            <person name="Clum A."/>
            <person name="Culley D."/>
            <person name="Crous P.W."/>
            <person name="Fauchery L."/>
            <person name="Girlanda M."/>
            <person name="Hayes R."/>
            <person name="Keri Z."/>
            <person name="Labutti K."/>
            <person name="Lipzen A."/>
            <person name="Lombard V."/>
            <person name="Magnuson J."/>
            <person name="Maillard F."/>
            <person name="Morin E."/>
            <person name="Murat C."/>
            <person name="Nolan M."/>
            <person name="Ohm R."/>
            <person name="Pangilinan J."/>
            <person name="Pereira M."/>
            <person name="Perotto S."/>
            <person name="Peter M."/>
            <person name="Riley R."/>
            <person name="Sitrit Y."/>
            <person name="Stielow B."/>
            <person name="Szollosi G."/>
            <person name="Zifcakova L."/>
            <person name="Stursova M."/>
            <person name="Spatafora J.W."/>
            <person name="Tedersoo L."/>
            <person name="Vaario L.-M."/>
            <person name="Yamada A."/>
            <person name="Yan M."/>
            <person name="Wang P."/>
            <person name="Xu J."/>
            <person name="Bruns T."/>
            <person name="Baldrian P."/>
            <person name="Vilgalys R."/>
            <person name="Henrissat B."/>
            <person name="Grigoriev I.V."/>
            <person name="Hibbett D."/>
            <person name="Nagy L.G."/>
            <person name="Martin F.M."/>
        </authorList>
    </citation>
    <scope>NUCLEOTIDE SEQUENCE</scope>
    <source>
        <strain evidence="1">UH-Tt-Lm1</strain>
    </source>
</reference>
<gene>
    <name evidence="1" type="ORF">BJ322DRAFT_1043441</name>
</gene>
<keyword evidence="2" id="KW-1185">Reference proteome</keyword>
<dbReference type="OrthoDB" id="2788229at2759"/>
<name>A0A9P6HKX0_9AGAM</name>
<dbReference type="Proteomes" id="UP000736335">
    <property type="component" value="Unassembled WGS sequence"/>
</dbReference>
<comment type="caution">
    <text evidence="1">The sequence shown here is derived from an EMBL/GenBank/DDBJ whole genome shotgun (WGS) entry which is preliminary data.</text>
</comment>
<dbReference type="EMBL" id="WIUZ02000003">
    <property type="protein sequence ID" value="KAF9789641.1"/>
    <property type="molecule type" value="Genomic_DNA"/>
</dbReference>
<dbReference type="AlphaFoldDB" id="A0A9P6HKX0"/>
<reference evidence="1" key="1">
    <citation type="journal article" date="2020" name="Nat. Commun.">
        <title>Large-scale genome sequencing of mycorrhizal fungi provides insights into the early evolution of symbiotic traits.</title>
        <authorList>
            <person name="Miyauchi S."/>
            <person name="Kiss E."/>
            <person name="Kuo A."/>
            <person name="Drula E."/>
            <person name="Kohler A."/>
            <person name="Sanchez-Garcia M."/>
            <person name="Morin E."/>
            <person name="Andreopoulos B."/>
            <person name="Barry K.W."/>
            <person name="Bonito G."/>
            <person name="Buee M."/>
            <person name="Carver A."/>
            <person name="Chen C."/>
            <person name="Cichocki N."/>
            <person name="Clum A."/>
            <person name="Culley D."/>
            <person name="Crous P.W."/>
            <person name="Fauchery L."/>
            <person name="Girlanda M."/>
            <person name="Hayes R.D."/>
            <person name="Keri Z."/>
            <person name="LaButti K."/>
            <person name="Lipzen A."/>
            <person name="Lombard V."/>
            <person name="Magnuson J."/>
            <person name="Maillard F."/>
            <person name="Murat C."/>
            <person name="Nolan M."/>
            <person name="Ohm R.A."/>
            <person name="Pangilinan J."/>
            <person name="Pereira M.F."/>
            <person name="Perotto S."/>
            <person name="Peter M."/>
            <person name="Pfister S."/>
            <person name="Riley R."/>
            <person name="Sitrit Y."/>
            <person name="Stielow J.B."/>
            <person name="Szollosi G."/>
            <person name="Zifcakova L."/>
            <person name="Stursova M."/>
            <person name="Spatafora J.W."/>
            <person name="Tedersoo L."/>
            <person name="Vaario L.M."/>
            <person name="Yamada A."/>
            <person name="Yan M."/>
            <person name="Wang P."/>
            <person name="Xu J."/>
            <person name="Bruns T."/>
            <person name="Baldrian P."/>
            <person name="Vilgalys R."/>
            <person name="Dunand C."/>
            <person name="Henrissat B."/>
            <person name="Grigoriev I.V."/>
            <person name="Hibbett D."/>
            <person name="Nagy L.G."/>
            <person name="Martin F.M."/>
        </authorList>
    </citation>
    <scope>NUCLEOTIDE SEQUENCE</scope>
    <source>
        <strain evidence="1">UH-Tt-Lm1</strain>
    </source>
</reference>
<dbReference type="Gene3D" id="3.80.10.10">
    <property type="entry name" value="Ribonuclease Inhibitor"/>
    <property type="match status" value="1"/>
</dbReference>
<sequence>MIVAHFLQDFETLKAFSLTCRSWYVVVAPHIHRAFVLGRRKDLYRARGGLVRLSELHELNLIPFTRDLQVRRWGWPGGWFGPQAFTPNGLLHFSAFTNVQVLKIQGMDIGRFFPGIERYFHQFSPTLRSLSLEDPACRSPQQLSYFLSLFPNLDDIDIRGSYPSEAPIPDTQPVPFSAPSLQGRLTLHSFTMFQTWAHLIELCGGLRFRYMALYNVGECTPTLLDACSETLETLRFYESDRIDNPSLTLNLSRLKALRSLEVVNLTGRIWEPITHCNVIKRVFPTIKSPVFSEFVIVFLWNQRNDLLLASALFETLRTLHRVRPFKLVFLFQGWYSPSRDEHGVFEEMIESMTAKGFLGFLDSPPTIRGEPL</sequence>
<dbReference type="InterPro" id="IPR032675">
    <property type="entry name" value="LRR_dom_sf"/>
</dbReference>